<dbReference type="Proteomes" id="UP000726737">
    <property type="component" value="Unassembled WGS sequence"/>
</dbReference>
<comment type="caution">
    <text evidence="2">The sequence shown here is derived from an EMBL/GenBank/DDBJ whole genome shotgun (WGS) entry which is preliminary data.</text>
</comment>
<evidence type="ECO:0000313" key="3">
    <source>
        <dbReference type="Proteomes" id="UP000726737"/>
    </source>
</evidence>
<proteinExistence type="predicted"/>
<evidence type="ECO:0000313" key="2">
    <source>
        <dbReference type="EMBL" id="KAG0247154.1"/>
    </source>
</evidence>
<feature type="region of interest" description="Disordered" evidence="1">
    <location>
        <begin position="54"/>
        <end position="78"/>
    </location>
</feature>
<organism evidence="2 3">
    <name type="scientific">Mortierella polycephala</name>
    <dbReference type="NCBI Taxonomy" id="41804"/>
    <lineage>
        <taxon>Eukaryota</taxon>
        <taxon>Fungi</taxon>
        <taxon>Fungi incertae sedis</taxon>
        <taxon>Mucoromycota</taxon>
        <taxon>Mortierellomycotina</taxon>
        <taxon>Mortierellomycetes</taxon>
        <taxon>Mortierellales</taxon>
        <taxon>Mortierellaceae</taxon>
        <taxon>Mortierella</taxon>
    </lineage>
</organism>
<evidence type="ECO:0000256" key="1">
    <source>
        <dbReference type="SAM" id="MobiDB-lite"/>
    </source>
</evidence>
<sequence>MLGTFGQQPVGRRESRNWEDLEGRLFQIETQQMHDRMQLETAIQMNSSLMGRLERMEHIQEQREKDKRMAPEPAPEPQ</sequence>
<gene>
    <name evidence="2" type="ORF">BG011_001936</name>
</gene>
<name>A0A9P6PK27_9FUNG</name>
<feature type="non-terminal residue" evidence="2">
    <location>
        <position position="78"/>
    </location>
</feature>
<dbReference type="EMBL" id="JAAAJA010001565">
    <property type="protein sequence ID" value="KAG0247154.1"/>
    <property type="molecule type" value="Genomic_DNA"/>
</dbReference>
<reference evidence="2" key="1">
    <citation type="journal article" date="2020" name="Fungal Divers.">
        <title>Resolving the Mortierellaceae phylogeny through synthesis of multi-gene phylogenetics and phylogenomics.</title>
        <authorList>
            <person name="Vandepol N."/>
            <person name="Liber J."/>
            <person name="Desiro A."/>
            <person name="Na H."/>
            <person name="Kennedy M."/>
            <person name="Barry K."/>
            <person name="Grigoriev I.V."/>
            <person name="Miller A.N."/>
            <person name="O'Donnell K."/>
            <person name="Stajich J.E."/>
            <person name="Bonito G."/>
        </authorList>
    </citation>
    <scope>NUCLEOTIDE SEQUENCE</scope>
    <source>
        <strain evidence="2">KOD948</strain>
    </source>
</reference>
<protein>
    <submittedName>
        <fullName evidence="2">Uncharacterized protein</fullName>
    </submittedName>
</protein>
<dbReference type="AlphaFoldDB" id="A0A9P6PK27"/>
<keyword evidence="3" id="KW-1185">Reference proteome</keyword>
<feature type="compositionally biased region" description="Basic and acidic residues" evidence="1">
    <location>
        <begin position="54"/>
        <end position="70"/>
    </location>
</feature>
<accession>A0A9P6PK27</accession>